<sequence>MWKKITANLFIILIIFSFSLTGYAASAKTLNIQIAKKNNNDYQVTVPSKNAIATDKKTVLISGKAPKGTSIVIEVYGTTDLTGQNFSLTNLPQNNDYILISKETINAGKIGFAKEVELVSGINKVMVIFKVNGVDTVEKIFYVYDKALAEKAAKNPYLLAPTK</sequence>
<feature type="chain" id="PRO_5039577379" evidence="1">
    <location>
        <begin position="25"/>
        <end position="163"/>
    </location>
</feature>
<feature type="signal peptide" evidence="1">
    <location>
        <begin position="1"/>
        <end position="24"/>
    </location>
</feature>
<dbReference type="Proteomes" id="UP000294567">
    <property type="component" value="Unassembled WGS sequence"/>
</dbReference>
<gene>
    <name evidence="2" type="ORF">EDD65_11336</name>
</gene>
<accession>A0A4R3KRF2</accession>
<dbReference type="OrthoDB" id="1707275at2"/>
<comment type="caution">
    <text evidence="2">The sequence shown here is derived from an EMBL/GenBank/DDBJ whole genome shotgun (WGS) entry which is preliminary data.</text>
</comment>
<dbReference type="EMBL" id="SMAE01000013">
    <property type="protein sequence ID" value="TCS86953.1"/>
    <property type="molecule type" value="Genomic_DNA"/>
</dbReference>
<keyword evidence="3" id="KW-1185">Reference proteome</keyword>
<proteinExistence type="predicted"/>
<organism evidence="2 3">
    <name type="scientific">Keratinibaculum paraultunense</name>
    <dbReference type="NCBI Taxonomy" id="1278232"/>
    <lineage>
        <taxon>Bacteria</taxon>
        <taxon>Bacillati</taxon>
        <taxon>Bacillota</taxon>
        <taxon>Tissierellia</taxon>
        <taxon>Tissierellales</taxon>
        <taxon>Tepidimicrobiaceae</taxon>
        <taxon>Keratinibaculum</taxon>
    </lineage>
</organism>
<evidence type="ECO:0000313" key="2">
    <source>
        <dbReference type="EMBL" id="TCS86953.1"/>
    </source>
</evidence>
<protein>
    <submittedName>
        <fullName evidence="2">Uncharacterized protein</fullName>
    </submittedName>
</protein>
<name>A0A4R3KRF2_9FIRM</name>
<dbReference type="AlphaFoldDB" id="A0A4R3KRF2"/>
<reference evidence="2 3" key="1">
    <citation type="submission" date="2019-03" db="EMBL/GenBank/DDBJ databases">
        <title>Genomic Encyclopedia of Type Strains, Phase IV (KMG-IV): sequencing the most valuable type-strain genomes for metagenomic binning, comparative biology and taxonomic classification.</title>
        <authorList>
            <person name="Goeker M."/>
        </authorList>
    </citation>
    <scope>NUCLEOTIDE SEQUENCE [LARGE SCALE GENOMIC DNA]</scope>
    <source>
        <strain evidence="2 3">DSM 26752</strain>
    </source>
</reference>
<evidence type="ECO:0000313" key="3">
    <source>
        <dbReference type="Proteomes" id="UP000294567"/>
    </source>
</evidence>
<dbReference type="RefSeq" id="WP_132029323.1">
    <property type="nucleotide sequence ID" value="NZ_CP068564.1"/>
</dbReference>
<evidence type="ECO:0000256" key="1">
    <source>
        <dbReference type="SAM" id="SignalP"/>
    </source>
</evidence>
<keyword evidence="1" id="KW-0732">Signal</keyword>